<reference evidence="2" key="1">
    <citation type="submission" date="2014-03" db="EMBL/GenBank/DDBJ databases">
        <authorList>
            <person name="Aksoy S."/>
            <person name="Warren W."/>
            <person name="Wilson R.K."/>
        </authorList>
    </citation>
    <scope>NUCLEOTIDE SEQUENCE [LARGE SCALE GENOMIC DNA]</scope>
    <source>
        <strain evidence="2">IAEA</strain>
    </source>
</reference>
<evidence type="ECO:0000313" key="2">
    <source>
        <dbReference type="Proteomes" id="UP000091820"/>
    </source>
</evidence>
<reference evidence="1" key="2">
    <citation type="submission" date="2020-05" db="UniProtKB">
        <authorList>
            <consortium name="EnsemblMetazoa"/>
        </authorList>
    </citation>
    <scope>IDENTIFICATION</scope>
    <source>
        <strain evidence="1">IAEA</strain>
    </source>
</reference>
<dbReference type="VEuPathDB" id="VectorBase:GBRI032484"/>
<evidence type="ECO:0000313" key="1">
    <source>
        <dbReference type="EnsemblMetazoa" id="GBRI032484-PA"/>
    </source>
</evidence>
<organism evidence="1 2">
    <name type="scientific">Glossina brevipalpis</name>
    <dbReference type="NCBI Taxonomy" id="37001"/>
    <lineage>
        <taxon>Eukaryota</taxon>
        <taxon>Metazoa</taxon>
        <taxon>Ecdysozoa</taxon>
        <taxon>Arthropoda</taxon>
        <taxon>Hexapoda</taxon>
        <taxon>Insecta</taxon>
        <taxon>Pterygota</taxon>
        <taxon>Neoptera</taxon>
        <taxon>Endopterygota</taxon>
        <taxon>Diptera</taxon>
        <taxon>Brachycera</taxon>
        <taxon>Muscomorpha</taxon>
        <taxon>Hippoboscoidea</taxon>
        <taxon>Glossinidae</taxon>
        <taxon>Glossina</taxon>
    </lineage>
</organism>
<accession>A0A1A9WUE7</accession>
<dbReference type="AlphaFoldDB" id="A0A1A9WUE7"/>
<keyword evidence="2" id="KW-1185">Reference proteome</keyword>
<dbReference type="Proteomes" id="UP000091820">
    <property type="component" value="Unassembled WGS sequence"/>
</dbReference>
<sequence>MNPFEREFEFSKINLHNYVNVADVILYYTVEDRFPKHTPPTHSPDLKFSPYVLVKIFQFWHWKDRQSYLQSIMLHLSLPPNLLQLFRRPQNHGHSVERNDQMTKICDPNRVSIL</sequence>
<protein>
    <submittedName>
        <fullName evidence="1">Uncharacterized protein</fullName>
    </submittedName>
</protein>
<dbReference type="EnsemblMetazoa" id="GBRI032484-RA">
    <property type="protein sequence ID" value="GBRI032484-PA"/>
    <property type="gene ID" value="GBRI032484"/>
</dbReference>
<proteinExistence type="predicted"/>
<name>A0A1A9WUE7_9MUSC</name>